<organism evidence="1 2">
    <name type="scientific">Allacma fusca</name>
    <dbReference type="NCBI Taxonomy" id="39272"/>
    <lineage>
        <taxon>Eukaryota</taxon>
        <taxon>Metazoa</taxon>
        <taxon>Ecdysozoa</taxon>
        <taxon>Arthropoda</taxon>
        <taxon>Hexapoda</taxon>
        <taxon>Collembola</taxon>
        <taxon>Symphypleona</taxon>
        <taxon>Sminthuridae</taxon>
        <taxon>Allacma</taxon>
    </lineage>
</organism>
<feature type="non-terminal residue" evidence="1">
    <location>
        <position position="1"/>
    </location>
</feature>
<evidence type="ECO:0000313" key="1">
    <source>
        <dbReference type="EMBL" id="CAG7824804.1"/>
    </source>
</evidence>
<dbReference type="EMBL" id="CAJVCH010534073">
    <property type="protein sequence ID" value="CAG7824804.1"/>
    <property type="molecule type" value="Genomic_DNA"/>
</dbReference>
<sequence length="17" mass="1845">NKPLANIFQLGVPGFTE</sequence>
<proteinExistence type="predicted"/>
<reference evidence="1" key="1">
    <citation type="submission" date="2021-06" db="EMBL/GenBank/DDBJ databases">
        <authorList>
            <person name="Hodson N. C."/>
            <person name="Mongue J. A."/>
            <person name="Jaron S. K."/>
        </authorList>
    </citation>
    <scope>NUCLEOTIDE SEQUENCE</scope>
</reference>
<dbReference type="AlphaFoldDB" id="A0A8J2PJI1"/>
<protein>
    <submittedName>
        <fullName evidence="1">Uncharacterized protein</fullName>
    </submittedName>
</protein>
<comment type="caution">
    <text evidence="1">The sequence shown here is derived from an EMBL/GenBank/DDBJ whole genome shotgun (WGS) entry which is preliminary data.</text>
</comment>
<dbReference type="Proteomes" id="UP000708208">
    <property type="component" value="Unassembled WGS sequence"/>
</dbReference>
<gene>
    <name evidence="1" type="ORF">AFUS01_LOCUS34945</name>
</gene>
<evidence type="ECO:0000313" key="2">
    <source>
        <dbReference type="Proteomes" id="UP000708208"/>
    </source>
</evidence>
<accession>A0A8J2PJI1</accession>
<keyword evidence="2" id="KW-1185">Reference proteome</keyword>
<name>A0A8J2PJI1_9HEXA</name>